<reference evidence="2 3" key="1">
    <citation type="journal article" date="2016" name="Nat. Commun.">
        <title>Thousands of microbial genomes shed light on interconnected biogeochemical processes in an aquifer system.</title>
        <authorList>
            <person name="Anantharaman K."/>
            <person name="Brown C.T."/>
            <person name="Hug L.A."/>
            <person name="Sharon I."/>
            <person name="Castelle C.J."/>
            <person name="Probst A.J."/>
            <person name="Thomas B.C."/>
            <person name="Singh A."/>
            <person name="Wilkins M.J."/>
            <person name="Karaoz U."/>
            <person name="Brodie E.L."/>
            <person name="Williams K.H."/>
            <person name="Hubbard S.S."/>
            <person name="Banfield J.F."/>
        </authorList>
    </citation>
    <scope>NUCLEOTIDE SEQUENCE [LARGE SCALE GENOMIC DNA]</scope>
</reference>
<evidence type="ECO:0000313" key="3">
    <source>
        <dbReference type="Proteomes" id="UP000179237"/>
    </source>
</evidence>
<accession>A0A1F5FPZ1</accession>
<feature type="compositionally biased region" description="Polar residues" evidence="1">
    <location>
        <begin position="34"/>
        <end position="51"/>
    </location>
</feature>
<feature type="region of interest" description="Disordered" evidence="1">
    <location>
        <begin position="1"/>
        <end position="75"/>
    </location>
</feature>
<comment type="caution">
    <text evidence="2">The sequence shown here is derived from an EMBL/GenBank/DDBJ whole genome shotgun (WGS) entry which is preliminary data.</text>
</comment>
<sequence>MAKLKFEPNIEIASSPTPWASGDEHKDATANAGACSQEQSSRPQSGYNINRAQGVPPAGGGEPRDTKVLSGEPIS</sequence>
<dbReference type="AlphaFoldDB" id="A0A1F5FPZ1"/>
<name>A0A1F5FPZ1_9BACT</name>
<gene>
    <name evidence="2" type="ORF">A2572_04510</name>
</gene>
<evidence type="ECO:0000256" key="1">
    <source>
        <dbReference type="SAM" id="MobiDB-lite"/>
    </source>
</evidence>
<evidence type="ECO:0000313" key="2">
    <source>
        <dbReference type="EMBL" id="OGD81612.1"/>
    </source>
</evidence>
<dbReference type="EMBL" id="MFAQ01000041">
    <property type="protein sequence ID" value="OGD81612.1"/>
    <property type="molecule type" value="Genomic_DNA"/>
</dbReference>
<dbReference type="Proteomes" id="UP000179237">
    <property type="component" value="Unassembled WGS sequence"/>
</dbReference>
<protein>
    <submittedName>
        <fullName evidence="2">Uncharacterized protein</fullName>
    </submittedName>
</protein>
<organism evidence="2 3">
    <name type="scientific">Candidatus Collierbacteria bacterium RIFOXYD1_FULL_40_9</name>
    <dbReference type="NCBI Taxonomy" id="1817731"/>
    <lineage>
        <taxon>Bacteria</taxon>
        <taxon>Candidatus Collieribacteriota</taxon>
    </lineage>
</organism>
<proteinExistence type="predicted"/>